<dbReference type="EMBL" id="JAEQMY010000126">
    <property type="protein sequence ID" value="MBL0407926.1"/>
    <property type="molecule type" value="Genomic_DNA"/>
</dbReference>
<name>A0A937D2A1_9HYPH</name>
<dbReference type="AlphaFoldDB" id="A0A937D2A1"/>
<protein>
    <submittedName>
        <fullName evidence="2">Uncharacterized protein</fullName>
    </submittedName>
</protein>
<evidence type="ECO:0000256" key="1">
    <source>
        <dbReference type="SAM" id="Phobius"/>
    </source>
</evidence>
<feature type="transmembrane region" description="Helical" evidence="1">
    <location>
        <begin position="28"/>
        <end position="49"/>
    </location>
</feature>
<reference evidence="2" key="1">
    <citation type="submission" date="2021-01" db="EMBL/GenBank/DDBJ databases">
        <title>Microvirga sp.</title>
        <authorList>
            <person name="Kim M.K."/>
        </authorList>
    </citation>
    <scope>NUCLEOTIDE SEQUENCE</scope>
    <source>
        <strain evidence="2">5420S-16</strain>
    </source>
</reference>
<evidence type="ECO:0000313" key="3">
    <source>
        <dbReference type="Proteomes" id="UP000605848"/>
    </source>
</evidence>
<dbReference type="RefSeq" id="WP_202065508.1">
    <property type="nucleotide sequence ID" value="NZ_JAEQMY010000126.1"/>
</dbReference>
<evidence type="ECO:0000313" key="2">
    <source>
        <dbReference type="EMBL" id="MBL0407926.1"/>
    </source>
</evidence>
<dbReference type="Proteomes" id="UP000605848">
    <property type="component" value="Unassembled WGS sequence"/>
</dbReference>
<comment type="caution">
    <text evidence="2">The sequence shown here is derived from an EMBL/GenBank/DDBJ whole genome shotgun (WGS) entry which is preliminary data.</text>
</comment>
<organism evidence="2 3">
    <name type="scientific">Microvirga aerilata</name>
    <dbReference type="NCBI Taxonomy" id="670292"/>
    <lineage>
        <taxon>Bacteria</taxon>
        <taxon>Pseudomonadati</taxon>
        <taxon>Pseudomonadota</taxon>
        <taxon>Alphaproteobacteria</taxon>
        <taxon>Hyphomicrobiales</taxon>
        <taxon>Methylobacteriaceae</taxon>
        <taxon>Microvirga</taxon>
    </lineage>
</organism>
<sequence>MADKKPDPRREAHKEAVRLSWKSRHIPVGTMLLSGVLLAATLSAVFMVIGQ</sequence>
<proteinExistence type="predicted"/>
<keyword evidence="1" id="KW-0812">Transmembrane</keyword>
<keyword evidence="3" id="KW-1185">Reference proteome</keyword>
<keyword evidence="1" id="KW-0472">Membrane</keyword>
<gene>
    <name evidence="2" type="ORF">JKG68_28925</name>
</gene>
<keyword evidence="1" id="KW-1133">Transmembrane helix</keyword>
<accession>A0A937D2A1</accession>